<dbReference type="EMBL" id="LGTQ01000009">
    <property type="protein sequence ID" value="KPM47886.1"/>
    <property type="molecule type" value="Genomic_DNA"/>
</dbReference>
<organism evidence="1 2">
    <name type="scientific">Jiulongibacter sediminis</name>
    <dbReference type="NCBI Taxonomy" id="1605367"/>
    <lineage>
        <taxon>Bacteria</taxon>
        <taxon>Pseudomonadati</taxon>
        <taxon>Bacteroidota</taxon>
        <taxon>Cytophagia</taxon>
        <taxon>Cytophagales</taxon>
        <taxon>Leadbetterellaceae</taxon>
        <taxon>Jiulongibacter</taxon>
    </lineage>
</organism>
<protein>
    <recommendedName>
        <fullName evidence="3">Outer membrane protein beta-barrel domain-containing protein</fullName>
    </recommendedName>
</protein>
<accession>A0A0P7BKU6</accession>
<dbReference type="AlphaFoldDB" id="A0A0P7BKU6"/>
<evidence type="ECO:0008006" key="3">
    <source>
        <dbReference type="Google" id="ProtNLM"/>
    </source>
</evidence>
<reference evidence="1 2" key="1">
    <citation type="submission" date="2015-07" db="EMBL/GenBank/DDBJ databases">
        <title>The draft genome sequence of Leadbetterella sp. JN14-9.</title>
        <authorList>
            <person name="Liu Y."/>
            <person name="Du J."/>
            <person name="Shao Z."/>
        </authorList>
    </citation>
    <scope>NUCLEOTIDE SEQUENCE [LARGE SCALE GENOMIC DNA]</scope>
    <source>
        <strain evidence="1 2">JN14-9</strain>
    </source>
</reference>
<dbReference type="OrthoDB" id="1491176at2"/>
<dbReference type="RefSeq" id="WP_055148388.1">
    <property type="nucleotide sequence ID" value="NZ_JXSZ01000009.1"/>
</dbReference>
<keyword evidence="2" id="KW-1185">Reference proteome</keyword>
<comment type="caution">
    <text evidence="1">The sequence shown here is derived from an EMBL/GenBank/DDBJ whole genome shotgun (WGS) entry which is preliminary data.</text>
</comment>
<sequence>MNKFLKLIILLFVGNATLGQEVVFDYAELSNINVKDLDVKVSPVEYGGFTNIKIRNINTFLFDVKIEGKNMSLNTPMPSELQRLFNIDEEDLISTPENAQEGLNNTDEAIELMTEIAKSNETPEVLANKTKVLIKKCDEYYNMIKDVINGISNVKKVRKDLISLAKSNLPFAKIQSEFNSIKIPDESSLSKQYVMFELLYFNVERLYDGLAAENSKARDKELENLINKYNAAVYTQKMASNKAREQVKSKNQKSNIDEDEKLRLDMLHLNFQHDSSNVVNNFKKIEEKIAEATEKIEEGYHLLESETYLSYINDVSNLKRELKEEENFTVLSPLIQMDADYAVFKISITPGAGAGTGPKLRAMSWETHIPAKGGWKVDFSMGPIISFGTESNDENVYLEDVIPDSLSNLGVNLNKNAMKPSLGALMHFYPRTGKTSALGGLFGIGAGFQTISDIDLRVFGGLSMVLGKYEKVMLNAGISYLRVNRLKEPQYELGRNYLTSDLTVNEITEKVFRPSLFFGISYNLTNRIER</sequence>
<dbReference type="STRING" id="1605367.AFM12_11660"/>
<gene>
    <name evidence="1" type="ORF">AFM12_11660</name>
</gene>
<proteinExistence type="predicted"/>
<evidence type="ECO:0000313" key="1">
    <source>
        <dbReference type="EMBL" id="KPM47886.1"/>
    </source>
</evidence>
<evidence type="ECO:0000313" key="2">
    <source>
        <dbReference type="Proteomes" id="UP000050454"/>
    </source>
</evidence>
<name>A0A0P7BKU6_9BACT</name>
<dbReference type="Proteomes" id="UP000050454">
    <property type="component" value="Unassembled WGS sequence"/>
</dbReference>